<reference evidence="1" key="1">
    <citation type="journal article" date="2015" name="Nature">
        <title>Complex archaea that bridge the gap between prokaryotes and eukaryotes.</title>
        <authorList>
            <person name="Spang A."/>
            <person name="Saw J.H."/>
            <person name="Jorgensen S.L."/>
            <person name="Zaremba-Niedzwiedzka K."/>
            <person name="Martijn J."/>
            <person name="Lind A.E."/>
            <person name="van Eijk R."/>
            <person name="Schleper C."/>
            <person name="Guy L."/>
            <person name="Ettema T.J."/>
        </authorList>
    </citation>
    <scope>NUCLEOTIDE SEQUENCE</scope>
</reference>
<dbReference type="AlphaFoldDB" id="A0A0F9LCT8"/>
<comment type="caution">
    <text evidence="1">The sequence shown here is derived from an EMBL/GenBank/DDBJ whole genome shotgun (WGS) entry which is preliminary data.</text>
</comment>
<gene>
    <name evidence="1" type="ORF">LCGC14_1292720</name>
</gene>
<accession>A0A0F9LCT8</accession>
<proteinExistence type="predicted"/>
<organism evidence="1">
    <name type="scientific">marine sediment metagenome</name>
    <dbReference type="NCBI Taxonomy" id="412755"/>
    <lineage>
        <taxon>unclassified sequences</taxon>
        <taxon>metagenomes</taxon>
        <taxon>ecological metagenomes</taxon>
    </lineage>
</organism>
<dbReference type="EMBL" id="LAZR01007467">
    <property type="protein sequence ID" value="KKM85076.1"/>
    <property type="molecule type" value="Genomic_DNA"/>
</dbReference>
<protein>
    <submittedName>
        <fullName evidence="1">Uncharacterized protein</fullName>
    </submittedName>
</protein>
<evidence type="ECO:0000313" key="1">
    <source>
        <dbReference type="EMBL" id="KKM85076.1"/>
    </source>
</evidence>
<sequence length="277" mass="32548">MDTGIDFIQPEFLDILCFNQKNLVIFPYVDLKHLHFLELFTIGYNVVDLESTALHNLKDILEFENNNDYSQNPTIFFISNVDKQKIKAIMELDDIHCIINSNEKKDMSELVNGNSFIFYNKKSNQFLNYNYNSNSNLEFEKLLISTSKNKEILQDKIQKIKMTATKIFTELNHEEKPDLPAILKEYEKKYWQQIIDYTGLYYDIEVPEIQHDSIHNTSIGVKTNEPRGDFSEEYKIIVSTHKPIGKEFILAYTRIQKEKSQSFPFRVRGIVQPPRAL</sequence>
<name>A0A0F9LCT8_9ZZZZ</name>